<evidence type="ECO:0000256" key="6">
    <source>
        <dbReference type="ARBA" id="ARBA00023306"/>
    </source>
</evidence>
<evidence type="ECO:0000256" key="8">
    <source>
        <dbReference type="SAM" id="MobiDB-lite"/>
    </source>
</evidence>
<dbReference type="Pfam" id="PF06781">
    <property type="entry name" value="CrgA"/>
    <property type="match status" value="1"/>
</dbReference>
<dbReference type="HOGENOM" id="CLU_149126_1_0_11"/>
<organism evidence="9 10">
    <name type="scientific">Acidothermus cellulolyticus (strain ATCC 43068 / DSM 8971 / 11B)</name>
    <dbReference type="NCBI Taxonomy" id="351607"/>
    <lineage>
        <taxon>Bacteria</taxon>
        <taxon>Bacillati</taxon>
        <taxon>Actinomycetota</taxon>
        <taxon>Actinomycetes</taxon>
        <taxon>Acidothermales</taxon>
        <taxon>Acidothermaceae</taxon>
        <taxon>Acidothermus</taxon>
    </lineage>
</organism>
<dbReference type="NCBIfam" id="NF002595">
    <property type="entry name" value="PRK02251.2-1"/>
    <property type="match status" value="1"/>
</dbReference>
<comment type="function">
    <text evidence="7">Involved in cell division.</text>
</comment>
<keyword evidence="2 7" id="KW-0132">Cell division</keyword>
<feature type="transmembrane region" description="Helical" evidence="7">
    <location>
        <begin position="28"/>
        <end position="49"/>
    </location>
</feature>
<evidence type="ECO:0000256" key="1">
    <source>
        <dbReference type="ARBA" id="ARBA00022475"/>
    </source>
</evidence>
<evidence type="ECO:0000256" key="2">
    <source>
        <dbReference type="ARBA" id="ARBA00022618"/>
    </source>
</evidence>
<evidence type="ECO:0000313" key="10">
    <source>
        <dbReference type="Proteomes" id="UP000008221"/>
    </source>
</evidence>
<dbReference type="GO" id="GO:0005886">
    <property type="term" value="C:plasma membrane"/>
    <property type="evidence" value="ECO:0007669"/>
    <property type="project" value="UniProtKB-SubCell"/>
</dbReference>
<evidence type="ECO:0000313" key="9">
    <source>
        <dbReference type="EMBL" id="ABK51790.1"/>
    </source>
</evidence>
<keyword evidence="1 7" id="KW-1003">Cell membrane</keyword>
<dbReference type="AlphaFoldDB" id="A0LQT0"/>
<evidence type="ECO:0000256" key="5">
    <source>
        <dbReference type="ARBA" id="ARBA00023136"/>
    </source>
</evidence>
<name>A0LQT0_ACIC1</name>
<evidence type="ECO:0000256" key="3">
    <source>
        <dbReference type="ARBA" id="ARBA00022692"/>
    </source>
</evidence>
<keyword evidence="10" id="KW-1185">Reference proteome</keyword>
<protein>
    <recommendedName>
        <fullName evidence="7">Cell division protein CrgA</fullName>
    </recommendedName>
</protein>
<feature type="region of interest" description="Disordered" evidence="8">
    <location>
        <begin position="1"/>
        <end position="24"/>
    </location>
</feature>
<proteinExistence type="inferred from homology"/>
<dbReference type="InParanoid" id="A0LQT0"/>
<dbReference type="Proteomes" id="UP000008221">
    <property type="component" value="Chromosome"/>
</dbReference>
<gene>
    <name evidence="7" type="primary">crgA</name>
    <name evidence="9" type="ordered locus">Acel_0014</name>
</gene>
<comment type="similarity">
    <text evidence="7">Belongs to the CrgA family.</text>
</comment>
<dbReference type="RefSeq" id="WP_011718854.1">
    <property type="nucleotide sequence ID" value="NC_008578.1"/>
</dbReference>
<evidence type="ECO:0000256" key="7">
    <source>
        <dbReference type="HAMAP-Rule" id="MF_00631"/>
    </source>
</evidence>
<dbReference type="EMBL" id="CP000481">
    <property type="protein sequence ID" value="ABK51790.1"/>
    <property type="molecule type" value="Genomic_DNA"/>
</dbReference>
<reference evidence="9 10" key="1">
    <citation type="journal article" date="2009" name="Genome Res.">
        <title>Complete genome of the cellulolytic thermophile Acidothermus cellulolyticus 11B provides insights into its ecophysiological and evolutionary adaptations.</title>
        <authorList>
            <person name="Barabote R.D."/>
            <person name="Xie G."/>
            <person name="Leu D.H."/>
            <person name="Normand P."/>
            <person name="Necsulea A."/>
            <person name="Daubin V."/>
            <person name="Medigue C."/>
            <person name="Adney W.S."/>
            <person name="Xu X.C."/>
            <person name="Lapidus A."/>
            <person name="Parales R.E."/>
            <person name="Detter C."/>
            <person name="Pujic P."/>
            <person name="Bruce D."/>
            <person name="Lavire C."/>
            <person name="Challacombe J.F."/>
            <person name="Brettin T.S."/>
            <person name="Berry A.M."/>
        </authorList>
    </citation>
    <scope>NUCLEOTIDE SEQUENCE [LARGE SCALE GENOMIC DNA]</scope>
    <source>
        <strain evidence="10">ATCC 43068 / DSM 8971 / 11B</strain>
    </source>
</reference>
<dbReference type="HAMAP" id="MF_00631">
    <property type="entry name" value="CrgA"/>
    <property type="match status" value="1"/>
</dbReference>
<sequence>MPKSRVRKTVDYIPPPTRSPKKRVSPPWLAPTMVACLIVGVIWLVIGYVTQYTFPGMDVLGGQAGNLIEGFGLLVIGLGLATQWR</sequence>
<accession>A0LQT0</accession>
<dbReference type="KEGG" id="ace:Acel_0014"/>
<dbReference type="InterPro" id="IPR009619">
    <property type="entry name" value="CrgA"/>
</dbReference>
<feature type="transmembrane region" description="Helical" evidence="7">
    <location>
        <begin position="61"/>
        <end position="81"/>
    </location>
</feature>
<dbReference type="GO" id="GO:0051301">
    <property type="term" value="P:cell division"/>
    <property type="evidence" value="ECO:0007669"/>
    <property type="project" value="UniProtKB-UniRule"/>
</dbReference>
<keyword evidence="4 7" id="KW-1133">Transmembrane helix</keyword>
<keyword evidence="3 7" id="KW-0812">Transmembrane</keyword>
<keyword evidence="5 7" id="KW-0472">Membrane</keyword>
<evidence type="ECO:0000256" key="4">
    <source>
        <dbReference type="ARBA" id="ARBA00022989"/>
    </source>
</evidence>
<dbReference type="STRING" id="351607.Acel_0014"/>
<comment type="subcellular location">
    <subcellularLocation>
        <location evidence="7">Cell membrane</location>
        <topology evidence="7">Multi-pass membrane protein</topology>
    </subcellularLocation>
</comment>
<dbReference type="eggNOG" id="ENOG5032ZHR">
    <property type="taxonomic scope" value="Bacteria"/>
</dbReference>
<dbReference type="OrthoDB" id="5189646at2"/>
<keyword evidence="6 7" id="KW-0131">Cell cycle</keyword>